<sequence>ALQTKVNNSKNNNSQLEKELLLLRAEYDKVEWPYLFRVLDKFGCGNNFIKWVKILYDSPTAEIITNRNISQPIAIKRGCRQGCPLSPLLFTLAIEPFAIAIRSHPQFSGITVGPTEHRISLFADDVILFISNLNTSIRITLEIIQLFSEISGYKLNKTKSSILLLNEHERANPIPDVIQFNVVTQFEYLGIQILPSLEKIVEVNYNLLVTGMQNSVDRWMPLPISIIGRINILKMNILPKLLYMFQNIPLSGFFSQMKKKCIRFLWNNKRARLRLSLLYLPYERGGLKCPNFKLYYWAAQLRSIIQNCFYWAYIQRSITIQKNERTFIDLSLLNAKRCIALFWKKTCRPRGTLWLQQMLSALPLERITYVLKGKQGLFENIWNTFIDYVKDLDLTDDND</sequence>
<evidence type="ECO:0000259" key="1">
    <source>
        <dbReference type="PROSITE" id="PS50878"/>
    </source>
</evidence>
<accession>A0A8D0A163</accession>
<dbReference type="PANTHER" id="PTHR31635:SF196">
    <property type="entry name" value="REVERSE TRANSCRIPTASE DOMAIN-CONTAINING PROTEIN-RELATED"/>
    <property type="match status" value="1"/>
</dbReference>
<dbReference type="AlphaFoldDB" id="A0A8D0A163"/>
<dbReference type="InterPro" id="IPR000477">
    <property type="entry name" value="RT_dom"/>
</dbReference>
<evidence type="ECO:0000313" key="2">
    <source>
        <dbReference type="Ensembl" id="ENSSLUP00000047819.1"/>
    </source>
</evidence>
<dbReference type="Proteomes" id="UP000694568">
    <property type="component" value="Unplaced"/>
</dbReference>
<reference evidence="2" key="2">
    <citation type="submission" date="2025-09" db="UniProtKB">
        <authorList>
            <consortium name="Ensembl"/>
        </authorList>
    </citation>
    <scope>IDENTIFICATION</scope>
</reference>
<dbReference type="Ensembl" id="ENSSLUT00000049272.1">
    <property type="protein sequence ID" value="ENSSLUP00000047819.1"/>
    <property type="gene ID" value="ENSSLUG00000020997.1"/>
</dbReference>
<evidence type="ECO:0000313" key="3">
    <source>
        <dbReference type="Proteomes" id="UP000694568"/>
    </source>
</evidence>
<name>A0A8D0A163_SANLU</name>
<organism evidence="2 3">
    <name type="scientific">Sander lucioperca</name>
    <name type="common">Pike-perch</name>
    <name type="synonym">Perca lucioperca</name>
    <dbReference type="NCBI Taxonomy" id="283035"/>
    <lineage>
        <taxon>Eukaryota</taxon>
        <taxon>Metazoa</taxon>
        <taxon>Chordata</taxon>
        <taxon>Craniata</taxon>
        <taxon>Vertebrata</taxon>
        <taxon>Euteleostomi</taxon>
        <taxon>Actinopterygii</taxon>
        <taxon>Neopterygii</taxon>
        <taxon>Teleostei</taxon>
        <taxon>Neoteleostei</taxon>
        <taxon>Acanthomorphata</taxon>
        <taxon>Eupercaria</taxon>
        <taxon>Perciformes</taxon>
        <taxon>Percoidei</taxon>
        <taxon>Percidae</taxon>
        <taxon>Luciopercinae</taxon>
        <taxon>Sander</taxon>
    </lineage>
</organism>
<protein>
    <recommendedName>
        <fullName evidence="1">Reverse transcriptase domain-containing protein</fullName>
    </recommendedName>
</protein>
<dbReference type="InterPro" id="IPR043502">
    <property type="entry name" value="DNA/RNA_pol_sf"/>
</dbReference>
<dbReference type="GeneTree" id="ENSGT01150000286916"/>
<keyword evidence="3" id="KW-1185">Reference proteome</keyword>
<feature type="domain" description="Reverse transcriptase" evidence="1">
    <location>
        <begin position="1"/>
        <end position="193"/>
    </location>
</feature>
<reference evidence="2" key="1">
    <citation type="submission" date="2025-08" db="UniProtKB">
        <authorList>
            <consortium name="Ensembl"/>
        </authorList>
    </citation>
    <scope>IDENTIFICATION</scope>
</reference>
<dbReference type="Pfam" id="PF00078">
    <property type="entry name" value="RVT_1"/>
    <property type="match status" value="1"/>
</dbReference>
<dbReference type="SUPFAM" id="SSF56672">
    <property type="entry name" value="DNA/RNA polymerases"/>
    <property type="match status" value="1"/>
</dbReference>
<dbReference type="PROSITE" id="PS50878">
    <property type="entry name" value="RT_POL"/>
    <property type="match status" value="1"/>
</dbReference>
<proteinExistence type="predicted"/>
<dbReference type="PANTHER" id="PTHR31635">
    <property type="entry name" value="REVERSE TRANSCRIPTASE DOMAIN-CONTAINING PROTEIN-RELATED"/>
    <property type="match status" value="1"/>
</dbReference>